<keyword evidence="1" id="KW-1133">Transmembrane helix</keyword>
<feature type="non-terminal residue" evidence="2">
    <location>
        <position position="1"/>
    </location>
</feature>
<sequence length="137" mass="15683">LRVLIPEQGIALYVILLLSLICTADIVVLGNWVETPGIYTMILISSLFPLFFNRIKLNPILIHLISFSIGTILVLYNTLTLIKDLPLDEKISELRLRLNYWYEIATTEGISTDLIPYTIFLLSLAWLLGYTSSWFTF</sequence>
<feature type="non-terminal residue" evidence="2">
    <location>
        <position position="137"/>
    </location>
</feature>
<feature type="transmembrane region" description="Helical" evidence="1">
    <location>
        <begin position="36"/>
        <end position="53"/>
    </location>
</feature>
<feature type="transmembrane region" description="Helical" evidence="1">
    <location>
        <begin position="60"/>
        <end position="79"/>
    </location>
</feature>
<organism evidence="2">
    <name type="scientific">marine metagenome</name>
    <dbReference type="NCBI Taxonomy" id="408172"/>
    <lineage>
        <taxon>unclassified sequences</taxon>
        <taxon>metagenomes</taxon>
        <taxon>ecological metagenomes</taxon>
    </lineage>
</organism>
<feature type="transmembrane region" description="Helical" evidence="1">
    <location>
        <begin position="12"/>
        <end position="30"/>
    </location>
</feature>
<evidence type="ECO:0000256" key="1">
    <source>
        <dbReference type="SAM" id="Phobius"/>
    </source>
</evidence>
<keyword evidence="1" id="KW-0472">Membrane</keyword>
<dbReference type="AlphaFoldDB" id="A0A382T1J0"/>
<gene>
    <name evidence="2" type="ORF">METZ01_LOCUS368878</name>
</gene>
<name>A0A382T1J0_9ZZZZ</name>
<accession>A0A382T1J0</accession>
<keyword evidence="1" id="KW-0812">Transmembrane</keyword>
<reference evidence="2" key="1">
    <citation type="submission" date="2018-05" db="EMBL/GenBank/DDBJ databases">
        <authorList>
            <person name="Lanie J.A."/>
            <person name="Ng W.-L."/>
            <person name="Kazmierczak K.M."/>
            <person name="Andrzejewski T.M."/>
            <person name="Davidsen T.M."/>
            <person name="Wayne K.J."/>
            <person name="Tettelin H."/>
            <person name="Glass J.I."/>
            <person name="Rusch D."/>
            <person name="Podicherti R."/>
            <person name="Tsui H.-C.T."/>
            <person name="Winkler M.E."/>
        </authorList>
    </citation>
    <scope>NUCLEOTIDE SEQUENCE</scope>
</reference>
<feature type="transmembrane region" description="Helical" evidence="1">
    <location>
        <begin position="114"/>
        <end position="135"/>
    </location>
</feature>
<dbReference type="EMBL" id="UINC01133215">
    <property type="protein sequence ID" value="SVD16024.1"/>
    <property type="molecule type" value="Genomic_DNA"/>
</dbReference>
<protein>
    <submittedName>
        <fullName evidence="2">Uncharacterized protein</fullName>
    </submittedName>
</protein>
<evidence type="ECO:0000313" key="2">
    <source>
        <dbReference type="EMBL" id="SVD16024.1"/>
    </source>
</evidence>
<proteinExistence type="predicted"/>